<dbReference type="InterPro" id="IPR029044">
    <property type="entry name" value="Nucleotide-diphossugar_trans"/>
</dbReference>
<dbReference type="PANTHER" id="PTHR48090">
    <property type="entry name" value="UNDECAPRENYL-PHOSPHATE 4-DEOXY-4-FORMAMIDO-L-ARABINOSE TRANSFERASE-RELATED"/>
    <property type="match status" value="1"/>
</dbReference>
<dbReference type="PANTHER" id="PTHR48090:SF10">
    <property type="entry name" value="GLUCOSYL-3-PHOSPHOGLYCERATE SYNTHASE"/>
    <property type="match status" value="1"/>
</dbReference>
<proteinExistence type="inferred from homology"/>
<evidence type="ECO:0000256" key="1">
    <source>
        <dbReference type="ARBA" id="ARBA00001946"/>
    </source>
</evidence>
<comment type="similarity">
    <text evidence="2">Belongs to the glycosyltransferase 2 family.</text>
</comment>
<dbReference type="SUPFAM" id="SSF53448">
    <property type="entry name" value="Nucleotide-diphospho-sugar transferases"/>
    <property type="match status" value="1"/>
</dbReference>
<evidence type="ECO:0000256" key="2">
    <source>
        <dbReference type="ARBA" id="ARBA00006739"/>
    </source>
</evidence>
<dbReference type="AlphaFoldDB" id="A0A6J6WE22"/>
<protein>
    <submittedName>
        <fullName evidence="7">Unannotated protein</fullName>
    </submittedName>
</protein>
<organism evidence="7">
    <name type="scientific">freshwater metagenome</name>
    <dbReference type="NCBI Taxonomy" id="449393"/>
    <lineage>
        <taxon>unclassified sequences</taxon>
        <taxon>metagenomes</taxon>
        <taxon>ecological metagenomes</taxon>
    </lineage>
</organism>
<keyword evidence="3" id="KW-0328">Glycosyltransferase</keyword>
<reference evidence="7" key="1">
    <citation type="submission" date="2020-05" db="EMBL/GenBank/DDBJ databases">
        <authorList>
            <person name="Chiriac C."/>
            <person name="Salcher M."/>
            <person name="Ghai R."/>
            <person name="Kavagutti S V."/>
        </authorList>
    </citation>
    <scope>NUCLEOTIDE SEQUENCE</scope>
</reference>
<comment type="cofactor">
    <cofactor evidence="1">
        <name>Mg(2+)</name>
        <dbReference type="ChEBI" id="CHEBI:18420"/>
    </cofactor>
</comment>
<sequence>MTWSDVPLTYLASRGELDVLVQLKGHKTISVIIPAQNEAPTIGAVLDAVQASTRRWPGLIDEVLVVDDHSTDDTATVASRHGARVVDLHGPGGKGQAMTFGLAQSTSDLVVFLDADVLNTTEEFVPRMIAPLLTNDHIQMVKAYYDRPLHNMPTGGGRVTELAARPILSLLFPGLGEIRQPLAGETAGRREVFEKVGFADAYGVEIALLIDVAGNFGVNAIAQVDLGVRRHRNRPIEELRPMSVDVLRAAMARYGVELPNH</sequence>
<evidence type="ECO:0000313" key="7">
    <source>
        <dbReference type="EMBL" id="CAB4781676.1"/>
    </source>
</evidence>
<keyword evidence="5" id="KW-0460">Magnesium</keyword>
<dbReference type="Pfam" id="PF00535">
    <property type="entry name" value="Glycos_transf_2"/>
    <property type="match status" value="1"/>
</dbReference>
<dbReference type="InterPro" id="IPR050256">
    <property type="entry name" value="Glycosyltransferase_2"/>
</dbReference>
<feature type="domain" description="Glycosyltransferase 2-like" evidence="6">
    <location>
        <begin position="30"/>
        <end position="148"/>
    </location>
</feature>
<dbReference type="InterPro" id="IPR001173">
    <property type="entry name" value="Glyco_trans_2-like"/>
</dbReference>
<evidence type="ECO:0000259" key="6">
    <source>
        <dbReference type="Pfam" id="PF00535"/>
    </source>
</evidence>
<name>A0A6J6WE22_9ZZZZ</name>
<dbReference type="NCBIfam" id="NF010496">
    <property type="entry name" value="PRK13915.1"/>
    <property type="match status" value="1"/>
</dbReference>
<dbReference type="GO" id="GO:0016757">
    <property type="term" value="F:glycosyltransferase activity"/>
    <property type="evidence" value="ECO:0007669"/>
    <property type="project" value="UniProtKB-KW"/>
</dbReference>
<evidence type="ECO:0000256" key="4">
    <source>
        <dbReference type="ARBA" id="ARBA00022679"/>
    </source>
</evidence>
<dbReference type="CDD" id="cd04179">
    <property type="entry name" value="DPM_DPG-synthase_like"/>
    <property type="match status" value="1"/>
</dbReference>
<dbReference type="Gene3D" id="3.90.550.10">
    <property type="entry name" value="Spore Coat Polysaccharide Biosynthesis Protein SpsA, Chain A"/>
    <property type="match status" value="1"/>
</dbReference>
<keyword evidence="4" id="KW-0808">Transferase</keyword>
<evidence type="ECO:0000256" key="5">
    <source>
        <dbReference type="ARBA" id="ARBA00022842"/>
    </source>
</evidence>
<gene>
    <name evidence="7" type="ORF">UFOPK2958_00582</name>
</gene>
<accession>A0A6J6WE22</accession>
<evidence type="ECO:0000256" key="3">
    <source>
        <dbReference type="ARBA" id="ARBA00022676"/>
    </source>
</evidence>
<dbReference type="EMBL" id="CAFAAB010000051">
    <property type="protein sequence ID" value="CAB4781676.1"/>
    <property type="molecule type" value="Genomic_DNA"/>
</dbReference>